<accession>A0A4Q7LTW8</accession>
<keyword evidence="2" id="KW-1185">Reference proteome</keyword>
<gene>
    <name evidence="1" type="ORF">EV685_0840</name>
</gene>
<dbReference type="EMBL" id="SGWV01000007">
    <property type="protein sequence ID" value="RZS58545.1"/>
    <property type="molecule type" value="Genomic_DNA"/>
</dbReference>
<dbReference type="AlphaFoldDB" id="A0A4Q7LTW8"/>
<organism evidence="1 2">
    <name type="scientific">Sphaerotilus mobilis</name>
    <dbReference type="NCBI Taxonomy" id="47994"/>
    <lineage>
        <taxon>Bacteria</taxon>
        <taxon>Pseudomonadati</taxon>
        <taxon>Pseudomonadota</taxon>
        <taxon>Betaproteobacteria</taxon>
        <taxon>Burkholderiales</taxon>
        <taxon>Sphaerotilaceae</taxon>
        <taxon>Sphaerotilus</taxon>
    </lineage>
</organism>
<proteinExistence type="predicted"/>
<evidence type="ECO:0000313" key="2">
    <source>
        <dbReference type="Proteomes" id="UP000293433"/>
    </source>
</evidence>
<dbReference type="Proteomes" id="UP000293433">
    <property type="component" value="Unassembled WGS sequence"/>
</dbReference>
<comment type="caution">
    <text evidence="1">The sequence shown here is derived from an EMBL/GenBank/DDBJ whole genome shotgun (WGS) entry which is preliminary data.</text>
</comment>
<name>A0A4Q7LTW8_9BURK</name>
<sequence length="108" mass="11126">MIDVPTLRLLVDLALAISLGELLWSAWRTPPGRARLAVLAHLGAGLGLMLALRFSLAREPGDATTAAVLVCLTLAGLSHLIDVRLRLSAGTAACPAGANPVALKGRSP</sequence>
<evidence type="ECO:0000313" key="1">
    <source>
        <dbReference type="EMBL" id="RZS58545.1"/>
    </source>
</evidence>
<reference evidence="1 2" key="1">
    <citation type="submission" date="2019-02" db="EMBL/GenBank/DDBJ databases">
        <title>Genomic Encyclopedia of Type Strains, Phase IV (KMG-IV): sequencing the most valuable type-strain genomes for metagenomic binning, comparative biology and taxonomic classification.</title>
        <authorList>
            <person name="Goeker M."/>
        </authorList>
    </citation>
    <scope>NUCLEOTIDE SEQUENCE [LARGE SCALE GENOMIC DNA]</scope>
    <source>
        <strain evidence="1 2">DSM 10617</strain>
    </source>
</reference>
<protein>
    <submittedName>
        <fullName evidence="1">Uncharacterized protein</fullName>
    </submittedName>
</protein>
<dbReference type="RefSeq" id="WP_130480678.1">
    <property type="nucleotide sequence ID" value="NZ_SGWV01000007.1"/>
</dbReference>